<dbReference type="InterPro" id="IPR011467">
    <property type="entry name" value="DUF1573"/>
</dbReference>
<reference evidence="3" key="4">
    <citation type="submission" date="2024-10" db="EMBL/GenBank/DDBJ databases">
        <authorList>
            <person name="Bergman P."/>
            <person name="Andersson A.F."/>
            <person name="Zangenah S."/>
            <person name="Abbasi N."/>
        </authorList>
    </citation>
    <scope>NUCLEOTIDE SEQUENCE</scope>
    <source>
        <strain evidence="3">W5</strain>
    </source>
</reference>
<reference evidence="3 5" key="1">
    <citation type="journal article" date="2016" name="Sci. Rep.">
        <title>Whole genome sequencing identifies a novel species of the genus Capnocytophaga isolated from dog and cat bite wounds in humans.</title>
        <authorList>
            <person name="Zangenah S."/>
            <person name="Abbasi N."/>
            <person name="Andersson A.F."/>
            <person name="Bergman P."/>
        </authorList>
    </citation>
    <scope>NUCLEOTIDE SEQUENCE [LARGE SCALE GENOMIC DNA]</scope>
    <source>
        <strain evidence="3 5">W5</strain>
    </source>
</reference>
<evidence type="ECO:0000313" key="2">
    <source>
        <dbReference type="EMBL" id="ATA90081.1"/>
    </source>
</evidence>
<name>A0A250FYK3_9FLAO</name>
<dbReference type="RefSeq" id="WP_095896629.1">
    <property type="nucleotide sequence ID" value="NZ_BOPJ01000015.1"/>
</dbReference>
<feature type="chain" id="PRO_5012377239" evidence="1">
    <location>
        <begin position="20"/>
        <end position="124"/>
    </location>
</feature>
<keyword evidence="5" id="KW-1185">Reference proteome</keyword>
<evidence type="ECO:0000313" key="5">
    <source>
        <dbReference type="Proteomes" id="UP001622370"/>
    </source>
</evidence>
<reference evidence="4" key="3">
    <citation type="submission" date="2017-06" db="EMBL/GenBank/DDBJ databases">
        <title>Capnocytophaga spp. assemblies.</title>
        <authorList>
            <person name="Gulvik C.A."/>
        </authorList>
    </citation>
    <scope>NUCLEOTIDE SEQUENCE [LARGE SCALE GENOMIC DNA]</scope>
    <source>
        <strain evidence="4">H2177</strain>
    </source>
</reference>
<dbReference type="NCBIfam" id="NF012200">
    <property type="entry name" value="choice_anch_D"/>
    <property type="match status" value="1"/>
</dbReference>
<reference evidence="2" key="2">
    <citation type="journal article" date="2017" name="Genome Announc.">
        <title>Twelve Complete Reference Genomes of Clinical Isolates in the Capnocytophaga Genus.</title>
        <authorList>
            <person name="Villarma A."/>
            <person name="Gulvik C.A."/>
            <person name="Rowe L.A."/>
            <person name="Sheth M."/>
            <person name="Juieng P."/>
            <person name="Nicholson A.C."/>
            <person name="Loparev V.N."/>
            <person name="McQuiston J.R."/>
        </authorList>
    </citation>
    <scope>NUCLEOTIDE SEQUENCE</scope>
    <source>
        <strain evidence="2">H2177</strain>
    </source>
</reference>
<feature type="signal peptide" evidence="1">
    <location>
        <begin position="1"/>
        <end position="19"/>
    </location>
</feature>
<dbReference type="Gene3D" id="2.60.40.10">
    <property type="entry name" value="Immunoglobulins"/>
    <property type="match status" value="1"/>
</dbReference>
<evidence type="ECO:0000313" key="3">
    <source>
        <dbReference type="EMBL" id="MFK8293982.1"/>
    </source>
</evidence>
<dbReference type="KEGG" id="csto:CGC58_10335"/>
<dbReference type="EMBL" id="CP022387">
    <property type="protein sequence ID" value="ATA90081.1"/>
    <property type="molecule type" value="Genomic_DNA"/>
</dbReference>
<dbReference type="AlphaFoldDB" id="A0A250FYK3"/>
<gene>
    <name evidence="3" type="ORF">ACI76L_09320</name>
    <name evidence="2" type="ORF">CGC58_10335</name>
</gene>
<dbReference type="PANTHER" id="PTHR37833">
    <property type="entry name" value="LIPOPROTEIN-RELATED"/>
    <property type="match status" value="1"/>
</dbReference>
<dbReference type="Proteomes" id="UP000217348">
    <property type="component" value="Chromosome"/>
</dbReference>
<accession>A0A250FYK3</accession>
<dbReference type="PANTHER" id="PTHR37833:SF1">
    <property type="entry name" value="SIGNAL PEPTIDE PROTEIN"/>
    <property type="match status" value="1"/>
</dbReference>
<dbReference type="OrthoDB" id="826619at2"/>
<evidence type="ECO:0000256" key="1">
    <source>
        <dbReference type="SAM" id="SignalP"/>
    </source>
</evidence>
<dbReference type="Proteomes" id="UP001622370">
    <property type="component" value="Unassembled WGS sequence"/>
</dbReference>
<dbReference type="EMBL" id="JBJGWJ010000006">
    <property type="protein sequence ID" value="MFK8293982.1"/>
    <property type="molecule type" value="Genomic_DNA"/>
</dbReference>
<dbReference type="InterPro" id="IPR013783">
    <property type="entry name" value="Ig-like_fold"/>
</dbReference>
<dbReference type="Pfam" id="PF07610">
    <property type="entry name" value="DUF1573"/>
    <property type="match status" value="1"/>
</dbReference>
<keyword evidence="1" id="KW-0732">Signal</keyword>
<proteinExistence type="predicted"/>
<protein>
    <submittedName>
        <fullName evidence="3">DUF1573 domain-containing protein</fullName>
    </submittedName>
</protein>
<evidence type="ECO:0000313" key="4">
    <source>
        <dbReference type="Proteomes" id="UP000217348"/>
    </source>
</evidence>
<sequence length="124" mass="13519">MKKFLTFLFVATFGLISYAQETAEITFKTEEIDYGKIKVGSDGVRVFEFTNTGKAPLVITNVASSCGCTVPSWTKEPIAPGAKGKIEVKYDTKRVGPISKTVTVTSNAKQNPVKALRIRGEVQQ</sequence>
<organism evidence="2 4">
    <name type="scientific">Capnocytophaga stomatis</name>
    <dbReference type="NCBI Taxonomy" id="1848904"/>
    <lineage>
        <taxon>Bacteria</taxon>
        <taxon>Pseudomonadati</taxon>
        <taxon>Bacteroidota</taxon>
        <taxon>Flavobacteriia</taxon>
        <taxon>Flavobacteriales</taxon>
        <taxon>Flavobacteriaceae</taxon>
        <taxon>Capnocytophaga</taxon>
    </lineage>
</organism>